<evidence type="ECO:0000313" key="2">
    <source>
        <dbReference type="Proteomes" id="UP000053989"/>
    </source>
</evidence>
<dbReference type="Proteomes" id="UP000053989">
    <property type="component" value="Unassembled WGS sequence"/>
</dbReference>
<sequence>MHCRSCWYVTADFKLKWKQYWQEAMDQILKDETVTRNVLRARAHASNHVVDLRTNPPIKFTTFWRKRDRFSRTH</sequence>
<organism evidence="1 2">
    <name type="scientific">Scleroderma citrinum Foug A</name>
    <dbReference type="NCBI Taxonomy" id="1036808"/>
    <lineage>
        <taxon>Eukaryota</taxon>
        <taxon>Fungi</taxon>
        <taxon>Dikarya</taxon>
        <taxon>Basidiomycota</taxon>
        <taxon>Agaricomycotina</taxon>
        <taxon>Agaricomycetes</taxon>
        <taxon>Agaricomycetidae</taxon>
        <taxon>Boletales</taxon>
        <taxon>Sclerodermatineae</taxon>
        <taxon>Sclerodermataceae</taxon>
        <taxon>Scleroderma</taxon>
    </lineage>
</organism>
<dbReference type="EMBL" id="KN822082">
    <property type="protein sequence ID" value="KIM58737.1"/>
    <property type="molecule type" value="Genomic_DNA"/>
</dbReference>
<reference evidence="2" key="2">
    <citation type="submission" date="2015-01" db="EMBL/GenBank/DDBJ databases">
        <title>Evolutionary Origins and Diversification of the Mycorrhizal Mutualists.</title>
        <authorList>
            <consortium name="DOE Joint Genome Institute"/>
            <consortium name="Mycorrhizal Genomics Consortium"/>
            <person name="Kohler A."/>
            <person name="Kuo A."/>
            <person name="Nagy L.G."/>
            <person name="Floudas D."/>
            <person name="Copeland A."/>
            <person name="Barry K.W."/>
            <person name="Cichocki N."/>
            <person name="Veneault-Fourrey C."/>
            <person name="LaButti K."/>
            <person name="Lindquist E.A."/>
            <person name="Lipzen A."/>
            <person name="Lundell T."/>
            <person name="Morin E."/>
            <person name="Murat C."/>
            <person name="Riley R."/>
            <person name="Ohm R."/>
            <person name="Sun H."/>
            <person name="Tunlid A."/>
            <person name="Henrissat B."/>
            <person name="Grigoriev I.V."/>
            <person name="Hibbett D.S."/>
            <person name="Martin F."/>
        </authorList>
    </citation>
    <scope>NUCLEOTIDE SEQUENCE [LARGE SCALE GENOMIC DNA]</scope>
    <source>
        <strain evidence="2">Foug A</strain>
    </source>
</reference>
<name>A0A0C3A243_9AGAM</name>
<accession>A0A0C3A243</accession>
<reference evidence="1 2" key="1">
    <citation type="submission" date="2014-04" db="EMBL/GenBank/DDBJ databases">
        <authorList>
            <consortium name="DOE Joint Genome Institute"/>
            <person name="Kuo A."/>
            <person name="Kohler A."/>
            <person name="Nagy L.G."/>
            <person name="Floudas D."/>
            <person name="Copeland A."/>
            <person name="Barry K.W."/>
            <person name="Cichocki N."/>
            <person name="Veneault-Fourrey C."/>
            <person name="LaButti K."/>
            <person name="Lindquist E.A."/>
            <person name="Lipzen A."/>
            <person name="Lundell T."/>
            <person name="Morin E."/>
            <person name="Murat C."/>
            <person name="Sun H."/>
            <person name="Tunlid A."/>
            <person name="Henrissat B."/>
            <person name="Grigoriev I.V."/>
            <person name="Hibbett D.S."/>
            <person name="Martin F."/>
            <person name="Nordberg H.P."/>
            <person name="Cantor M.N."/>
            <person name="Hua S.X."/>
        </authorList>
    </citation>
    <scope>NUCLEOTIDE SEQUENCE [LARGE SCALE GENOMIC DNA]</scope>
    <source>
        <strain evidence="1 2">Foug A</strain>
    </source>
</reference>
<proteinExistence type="predicted"/>
<protein>
    <submittedName>
        <fullName evidence="1">Uncharacterized protein</fullName>
    </submittedName>
</protein>
<dbReference type="InParanoid" id="A0A0C3A243"/>
<evidence type="ECO:0000313" key="1">
    <source>
        <dbReference type="EMBL" id="KIM58737.1"/>
    </source>
</evidence>
<dbReference type="AlphaFoldDB" id="A0A0C3A243"/>
<keyword evidence="2" id="KW-1185">Reference proteome</keyword>
<dbReference type="HOGENOM" id="CLU_2689275_0_0_1"/>
<gene>
    <name evidence="1" type="ORF">SCLCIDRAFT_1218443</name>
</gene>